<gene>
    <name evidence="8" type="ORF">M437DRAFT_51032</name>
</gene>
<dbReference type="STRING" id="1043003.A0A074VMB6"/>
<evidence type="ECO:0000256" key="7">
    <source>
        <dbReference type="SAM" id="MobiDB-lite"/>
    </source>
</evidence>
<dbReference type="AlphaFoldDB" id="A0A074VMB6"/>
<organism evidence="8 9">
    <name type="scientific">Aureobasidium melanogenum (strain CBS 110374)</name>
    <name type="common">Aureobasidium pullulans var. melanogenum</name>
    <dbReference type="NCBI Taxonomy" id="1043003"/>
    <lineage>
        <taxon>Eukaryota</taxon>
        <taxon>Fungi</taxon>
        <taxon>Dikarya</taxon>
        <taxon>Ascomycota</taxon>
        <taxon>Pezizomycotina</taxon>
        <taxon>Dothideomycetes</taxon>
        <taxon>Dothideomycetidae</taxon>
        <taxon>Dothideales</taxon>
        <taxon>Saccotheciaceae</taxon>
        <taxon>Aureobasidium</taxon>
    </lineage>
</organism>
<evidence type="ECO:0000256" key="3">
    <source>
        <dbReference type="ARBA" id="ARBA00022980"/>
    </source>
</evidence>
<feature type="compositionally biased region" description="Basic residues" evidence="7">
    <location>
        <begin position="84"/>
        <end position="94"/>
    </location>
</feature>
<evidence type="ECO:0000256" key="6">
    <source>
        <dbReference type="ARBA" id="ARBA00035132"/>
    </source>
</evidence>
<evidence type="ECO:0000256" key="2">
    <source>
        <dbReference type="ARBA" id="ARBA00008970"/>
    </source>
</evidence>
<dbReference type="EMBL" id="KL584836">
    <property type="protein sequence ID" value="KEQ61870.1"/>
    <property type="molecule type" value="Genomic_DNA"/>
</dbReference>
<dbReference type="GeneID" id="63915487"/>
<keyword evidence="3" id="KW-0689">Ribosomal protein</keyword>
<evidence type="ECO:0000256" key="4">
    <source>
        <dbReference type="ARBA" id="ARBA00023128"/>
    </source>
</evidence>
<dbReference type="PANTHER" id="PTHR13362:SF2">
    <property type="entry name" value="SMALL RIBOSOMAL SUBUNIT PROTEIN MS33"/>
    <property type="match status" value="1"/>
</dbReference>
<proteinExistence type="inferred from homology"/>
<dbReference type="HOGENOM" id="CLU_150777_0_0_1"/>
<evidence type="ECO:0000256" key="1">
    <source>
        <dbReference type="ARBA" id="ARBA00004173"/>
    </source>
</evidence>
<evidence type="ECO:0000313" key="9">
    <source>
        <dbReference type="Proteomes" id="UP000030672"/>
    </source>
</evidence>
<comment type="subcellular location">
    <subcellularLocation>
        <location evidence="1">Mitochondrion</location>
    </subcellularLocation>
</comment>
<dbReference type="GO" id="GO:1990904">
    <property type="term" value="C:ribonucleoprotein complex"/>
    <property type="evidence" value="ECO:0007669"/>
    <property type="project" value="UniProtKB-KW"/>
</dbReference>
<evidence type="ECO:0000256" key="5">
    <source>
        <dbReference type="ARBA" id="ARBA00023274"/>
    </source>
</evidence>
<reference evidence="8 9" key="1">
    <citation type="journal article" date="2014" name="BMC Genomics">
        <title>Genome sequencing of four Aureobasidium pullulans varieties: biotechnological potential, stress tolerance, and description of new species.</title>
        <authorList>
            <person name="Gostin Ar C."/>
            <person name="Ohm R.A."/>
            <person name="Kogej T."/>
            <person name="Sonjak S."/>
            <person name="Turk M."/>
            <person name="Zajc J."/>
            <person name="Zalar P."/>
            <person name="Grube M."/>
            <person name="Sun H."/>
            <person name="Han J."/>
            <person name="Sharma A."/>
            <person name="Chiniquy J."/>
            <person name="Ngan C.Y."/>
            <person name="Lipzen A."/>
            <person name="Barry K."/>
            <person name="Grigoriev I.V."/>
            <person name="Gunde-Cimerman N."/>
        </authorList>
    </citation>
    <scope>NUCLEOTIDE SEQUENCE [LARGE SCALE GENOMIC DNA]</scope>
    <source>
        <strain evidence="8 9">CBS 110374</strain>
    </source>
</reference>
<protein>
    <recommendedName>
        <fullName evidence="6">Small ribosomal subunit protein mS33</fullName>
    </recommendedName>
</protein>
<dbReference type="PANTHER" id="PTHR13362">
    <property type="entry name" value="MITOCHONDRIAL RIBOSOMAL PROTEIN S33"/>
    <property type="match status" value="1"/>
</dbReference>
<feature type="region of interest" description="Disordered" evidence="7">
    <location>
        <begin position="79"/>
        <end position="107"/>
    </location>
</feature>
<dbReference type="Pfam" id="PF08293">
    <property type="entry name" value="MRP-S33"/>
    <property type="match status" value="1"/>
</dbReference>
<dbReference type="Proteomes" id="UP000030672">
    <property type="component" value="Unassembled WGS sequence"/>
</dbReference>
<dbReference type="RefSeq" id="XP_040878893.1">
    <property type="nucleotide sequence ID" value="XM_041022114.1"/>
</dbReference>
<accession>A0A074VMB6</accession>
<keyword evidence="9" id="KW-1185">Reference proteome</keyword>
<comment type="similarity">
    <text evidence="2">Belongs to the mitochondrion-specific ribosomal protein mS33 family.</text>
</comment>
<name>A0A074VMB6_AURM1</name>
<dbReference type="GO" id="GO:0005840">
    <property type="term" value="C:ribosome"/>
    <property type="evidence" value="ECO:0007669"/>
    <property type="project" value="UniProtKB-KW"/>
</dbReference>
<dbReference type="InterPro" id="IPR013219">
    <property type="entry name" value="Ribosomal_mS33"/>
</dbReference>
<evidence type="ECO:0000313" key="8">
    <source>
        <dbReference type="EMBL" id="KEQ61870.1"/>
    </source>
</evidence>
<keyword evidence="4" id="KW-0496">Mitochondrion</keyword>
<dbReference type="GO" id="GO:0005739">
    <property type="term" value="C:mitochondrion"/>
    <property type="evidence" value="ECO:0007669"/>
    <property type="project" value="UniProtKB-SubCell"/>
</dbReference>
<keyword evidence="5" id="KW-0687">Ribonucleoprotein</keyword>
<sequence>MAVARTLALRLMETQCAIFNTTYNPSALRTGNSVLRQRLRGPAMAAYYPRRVARFADLQKAYPGFETYDDFEEDRVEHVQISKSRGKGAPKKKRTAAESKKFGKKKR</sequence>